<sequence>MPPLRELDDRFFQDAGRSSGAVPVHLRTLGPSGARDAAFRLPPEMLPVYLRSLRLEMRFDEAELALSAIEEYDAGVDGTARVCDPSDLRRERAKLDETVRLRERGDAQRGEGFHDQAIKLYGECLAVDAGTGDAGGGAGTGTTPGILKRQSSWPAASGAANAGGRLHAVLHDTRASCLVSLDKLDSAAAESGRALDVHSMYVGALLRRARVHAALGDVAGAKADFTRFIVLLEEVQAEMEALGDQVPRGGEEGRQEEDEGPEPVLLPLQQEEDRGPG</sequence>
<evidence type="ECO:0000313" key="2">
    <source>
        <dbReference type="EMBL" id="EJK57452.1"/>
    </source>
</evidence>
<gene>
    <name evidence="2" type="ORF">THAOC_22501</name>
</gene>
<organism evidence="2 3">
    <name type="scientific">Thalassiosira oceanica</name>
    <name type="common">Marine diatom</name>
    <dbReference type="NCBI Taxonomy" id="159749"/>
    <lineage>
        <taxon>Eukaryota</taxon>
        <taxon>Sar</taxon>
        <taxon>Stramenopiles</taxon>
        <taxon>Ochrophyta</taxon>
        <taxon>Bacillariophyta</taxon>
        <taxon>Coscinodiscophyceae</taxon>
        <taxon>Thalassiosirophycidae</taxon>
        <taxon>Thalassiosirales</taxon>
        <taxon>Thalassiosiraceae</taxon>
        <taxon>Thalassiosira</taxon>
    </lineage>
</organism>
<feature type="non-terminal residue" evidence="2">
    <location>
        <position position="277"/>
    </location>
</feature>
<proteinExistence type="predicted"/>
<dbReference type="InterPro" id="IPR052758">
    <property type="entry name" value="SRC_co-chaperone"/>
</dbReference>
<dbReference type="AlphaFoldDB" id="K0SFP8"/>
<dbReference type="EMBL" id="AGNL01028165">
    <property type="protein sequence ID" value="EJK57452.1"/>
    <property type="molecule type" value="Genomic_DNA"/>
</dbReference>
<evidence type="ECO:0000256" key="1">
    <source>
        <dbReference type="SAM" id="MobiDB-lite"/>
    </source>
</evidence>
<keyword evidence="3" id="KW-1185">Reference proteome</keyword>
<dbReference type="InterPro" id="IPR011990">
    <property type="entry name" value="TPR-like_helical_dom_sf"/>
</dbReference>
<protein>
    <submittedName>
        <fullName evidence="2">Uncharacterized protein</fullName>
    </submittedName>
</protein>
<dbReference type="PANTHER" id="PTHR44200">
    <property type="entry name" value="DNAJ HOMOLOG SUBFAMILY C MEMBER 7"/>
    <property type="match status" value="1"/>
</dbReference>
<feature type="region of interest" description="Disordered" evidence="1">
    <location>
        <begin position="240"/>
        <end position="277"/>
    </location>
</feature>
<reference evidence="2 3" key="1">
    <citation type="journal article" date="2012" name="Genome Biol.">
        <title>Genome and low-iron response of an oceanic diatom adapted to chronic iron limitation.</title>
        <authorList>
            <person name="Lommer M."/>
            <person name="Specht M."/>
            <person name="Roy A.S."/>
            <person name="Kraemer L."/>
            <person name="Andreson R."/>
            <person name="Gutowska M.A."/>
            <person name="Wolf J."/>
            <person name="Bergner S.V."/>
            <person name="Schilhabel M.B."/>
            <person name="Klostermeier U.C."/>
            <person name="Beiko R.G."/>
            <person name="Rosenstiel P."/>
            <person name="Hippler M."/>
            <person name="Laroche J."/>
        </authorList>
    </citation>
    <scope>NUCLEOTIDE SEQUENCE [LARGE SCALE GENOMIC DNA]</scope>
    <source>
        <strain evidence="2 3">CCMP1005</strain>
    </source>
</reference>
<dbReference type="Proteomes" id="UP000266841">
    <property type="component" value="Unassembled WGS sequence"/>
</dbReference>
<dbReference type="Gene3D" id="1.25.40.10">
    <property type="entry name" value="Tetratricopeptide repeat domain"/>
    <property type="match status" value="1"/>
</dbReference>
<name>K0SFP8_THAOC</name>
<dbReference type="PANTHER" id="PTHR44200:SF1">
    <property type="entry name" value="DNAJ HOMOLOG SUBFAMILY C MEMBER 7"/>
    <property type="match status" value="1"/>
</dbReference>
<evidence type="ECO:0000313" key="3">
    <source>
        <dbReference type="Proteomes" id="UP000266841"/>
    </source>
</evidence>
<dbReference type="SUPFAM" id="SSF48452">
    <property type="entry name" value="TPR-like"/>
    <property type="match status" value="1"/>
</dbReference>
<accession>K0SFP8</accession>
<dbReference type="OrthoDB" id="765884at2759"/>
<comment type="caution">
    <text evidence="2">The sequence shown here is derived from an EMBL/GenBank/DDBJ whole genome shotgun (WGS) entry which is preliminary data.</text>
</comment>